<comment type="caution">
    <text evidence="2">The sequence shown here is derived from an EMBL/GenBank/DDBJ whole genome shotgun (WGS) entry which is preliminary data.</text>
</comment>
<protein>
    <submittedName>
        <fullName evidence="2">Uncharacterized protein</fullName>
    </submittedName>
</protein>
<gene>
    <name evidence="2" type="ORF">EYF80_016415</name>
</gene>
<accession>A0A4Z2I7J8</accession>
<dbReference type="Proteomes" id="UP000314294">
    <property type="component" value="Unassembled WGS sequence"/>
</dbReference>
<proteinExistence type="predicted"/>
<keyword evidence="3" id="KW-1185">Reference proteome</keyword>
<evidence type="ECO:0000256" key="1">
    <source>
        <dbReference type="SAM" id="MobiDB-lite"/>
    </source>
</evidence>
<reference evidence="2 3" key="1">
    <citation type="submission" date="2019-03" db="EMBL/GenBank/DDBJ databases">
        <title>First draft genome of Liparis tanakae, snailfish: a comprehensive survey of snailfish specific genes.</title>
        <authorList>
            <person name="Kim W."/>
            <person name="Song I."/>
            <person name="Jeong J.-H."/>
            <person name="Kim D."/>
            <person name="Kim S."/>
            <person name="Ryu S."/>
            <person name="Song J.Y."/>
            <person name="Lee S.K."/>
        </authorList>
    </citation>
    <scope>NUCLEOTIDE SEQUENCE [LARGE SCALE GENOMIC DNA]</scope>
    <source>
        <tissue evidence="2">Muscle</tissue>
    </source>
</reference>
<name>A0A4Z2I7J8_9TELE</name>
<sequence>MPSYITAFQSSPVRICRRKETEQTHRLNLPPNNCMPSRAKMMRKRKSRSRREQIAFMELSSELTSRLRSSRRLFTPKLSYRVILNILSSRMQRSTEMPMGGMNCSSTSSVSRMPPHTTKQSKRLNSAMK</sequence>
<evidence type="ECO:0000313" key="3">
    <source>
        <dbReference type="Proteomes" id="UP000314294"/>
    </source>
</evidence>
<organism evidence="2 3">
    <name type="scientific">Liparis tanakae</name>
    <name type="common">Tanaka's snailfish</name>
    <dbReference type="NCBI Taxonomy" id="230148"/>
    <lineage>
        <taxon>Eukaryota</taxon>
        <taxon>Metazoa</taxon>
        <taxon>Chordata</taxon>
        <taxon>Craniata</taxon>
        <taxon>Vertebrata</taxon>
        <taxon>Euteleostomi</taxon>
        <taxon>Actinopterygii</taxon>
        <taxon>Neopterygii</taxon>
        <taxon>Teleostei</taxon>
        <taxon>Neoteleostei</taxon>
        <taxon>Acanthomorphata</taxon>
        <taxon>Eupercaria</taxon>
        <taxon>Perciformes</taxon>
        <taxon>Cottioidei</taxon>
        <taxon>Cottales</taxon>
        <taxon>Liparidae</taxon>
        <taxon>Liparis</taxon>
    </lineage>
</organism>
<dbReference type="EMBL" id="SRLO01000126">
    <property type="protein sequence ID" value="TNN73252.1"/>
    <property type="molecule type" value="Genomic_DNA"/>
</dbReference>
<dbReference type="AlphaFoldDB" id="A0A4Z2I7J8"/>
<evidence type="ECO:0000313" key="2">
    <source>
        <dbReference type="EMBL" id="TNN73252.1"/>
    </source>
</evidence>
<feature type="region of interest" description="Disordered" evidence="1">
    <location>
        <begin position="94"/>
        <end position="129"/>
    </location>
</feature>